<evidence type="ECO:0000256" key="5">
    <source>
        <dbReference type="SAM" id="SignalP"/>
    </source>
</evidence>
<dbReference type="PANTHER" id="PTHR35936">
    <property type="entry name" value="MEMBRANE-BOUND LYTIC MUREIN TRANSGLYCOSYLASE F"/>
    <property type="match status" value="1"/>
</dbReference>
<dbReference type="AlphaFoldDB" id="A0AAW5JQ29"/>
<reference evidence="7" key="1">
    <citation type="submission" date="2022-06" db="EMBL/GenBank/DDBJ databases">
        <title>Isolation of gut microbiota from human fecal samples.</title>
        <authorList>
            <person name="Pamer E.G."/>
            <person name="Barat B."/>
            <person name="Waligurski E."/>
            <person name="Medina S."/>
            <person name="Paddock L."/>
            <person name="Mostad J."/>
        </authorList>
    </citation>
    <scope>NUCLEOTIDE SEQUENCE</scope>
    <source>
        <strain evidence="7">DFI.9.91</strain>
    </source>
</reference>
<feature type="domain" description="Solute-binding protein family 3/N-terminal" evidence="6">
    <location>
        <begin position="63"/>
        <end position="287"/>
    </location>
</feature>
<sequence>MKAKKTLSLLLCASVIVGMLGMMSGCSNSASQSPSPSASAPAESAPAETGTASLLDQIKSSGVMVVGTSATNAPWESIDADGNYVGYDMDLINEIASRMGVEVQIEDMAFDALVAAVQTGKVNVAIASMGAKEERKEKVDFTQMYHQQMNVYIAQKDSDISIANMEDIAAYNVGVQSGTLPDQYITGLVDAGKMKDSQVSRYEAPENMILDLEAGRIDLVAGDKNQAKVFEGMYNVKIIYECSFFGTGENIAVPKNQPELLGELDGILDDLREEGFLDELALKWEVD</sequence>
<gene>
    <name evidence="7" type="ORF">NE579_08980</name>
</gene>
<dbReference type="RefSeq" id="WP_256304005.1">
    <property type="nucleotide sequence ID" value="NZ_JANFYS010000016.1"/>
</dbReference>
<comment type="similarity">
    <text evidence="2 4">Belongs to the bacterial solute-binding protein 3 family.</text>
</comment>
<dbReference type="Gene3D" id="3.40.190.10">
    <property type="entry name" value="Periplasmic binding protein-like II"/>
    <property type="match status" value="2"/>
</dbReference>
<evidence type="ECO:0000256" key="2">
    <source>
        <dbReference type="ARBA" id="ARBA00010333"/>
    </source>
</evidence>
<name>A0AAW5JQ29_9FIRM</name>
<dbReference type="PROSITE" id="PS01039">
    <property type="entry name" value="SBP_BACTERIAL_3"/>
    <property type="match status" value="1"/>
</dbReference>
<evidence type="ECO:0000313" key="8">
    <source>
        <dbReference type="Proteomes" id="UP001204562"/>
    </source>
</evidence>
<feature type="chain" id="PRO_5043879534" evidence="5">
    <location>
        <begin position="30"/>
        <end position="287"/>
    </location>
</feature>
<dbReference type="Proteomes" id="UP001204562">
    <property type="component" value="Unassembled WGS sequence"/>
</dbReference>
<dbReference type="SMART" id="SM00062">
    <property type="entry name" value="PBPb"/>
    <property type="match status" value="1"/>
</dbReference>
<evidence type="ECO:0000256" key="1">
    <source>
        <dbReference type="ARBA" id="ARBA00004196"/>
    </source>
</evidence>
<dbReference type="SUPFAM" id="SSF53850">
    <property type="entry name" value="Periplasmic binding protein-like II"/>
    <property type="match status" value="1"/>
</dbReference>
<evidence type="ECO:0000256" key="3">
    <source>
        <dbReference type="ARBA" id="ARBA00022729"/>
    </source>
</evidence>
<comment type="subcellular location">
    <subcellularLocation>
        <location evidence="1">Cell envelope</location>
    </subcellularLocation>
</comment>
<organism evidence="7 8">
    <name type="scientific">Intestinimonas massiliensis</name>
    <name type="common">ex Afouda et al. 2020</name>
    <dbReference type="NCBI Taxonomy" id="1673721"/>
    <lineage>
        <taxon>Bacteria</taxon>
        <taxon>Bacillati</taxon>
        <taxon>Bacillota</taxon>
        <taxon>Clostridia</taxon>
        <taxon>Eubacteriales</taxon>
        <taxon>Intestinimonas</taxon>
    </lineage>
</organism>
<dbReference type="EMBL" id="JANFYS010000016">
    <property type="protein sequence ID" value="MCQ4770596.1"/>
    <property type="molecule type" value="Genomic_DNA"/>
</dbReference>
<dbReference type="Pfam" id="PF00497">
    <property type="entry name" value="SBP_bac_3"/>
    <property type="match status" value="1"/>
</dbReference>
<dbReference type="InterPro" id="IPR018313">
    <property type="entry name" value="SBP_3_CS"/>
</dbReference>
<evidence type="ECO:0000259" key="6">
    <source>
        <dbReference type="SMART" id="SM00062"/>
    </source>
</evidence>
<accession>A0AAW5JQ29</accession>
<evidence type="ECO:0000256" key="4">
    <source>
        <dbReference type="RuleBase" id="RU003744"/>
    </source>
</evidence>
<comment type="caution">
    <text evidence="7">The sequence shown here is derived from an EMBL/GenBank/DDBJ whole genome shotgun (WGS) entry which is preliminary data.</text>
</comment>
<protein>
    <submittedName>
        <fullName evidence="7">Transporter substrate-binding domain-containing protein</fullName>
    </submittedName>
</protein>
<feature type="signal peptide" evidence="5">
    <location>
        <begin position="1"/>
        <end position="29"/>
    </location>
</feature>
<evidence type="ECO:0000313" key="7">
    <source>
        <dbReference type="EMBL" id="MCQ4770596.1"/>
    </source>
</evidence>
<dbReference type="PANTHER" id="PTHR35936:SF17">
    <property type="entry name" value="ARGININE-BINDING EXTRACELLULAR PROTEIN ARTP"/>
    <property type="match status" value="1"/>
</dbReference>
<dbReference type="PROSITE" id="PS51257">
    <property type="entry name" value="PROKAR_LIPOPROTEIN"/>
    <property type="match status" value="1"/>
</dbReference>
<keyword evidence="3 5" id="KW-0732">Signal</keyword>
<dbReference type="InterPro" id="IPR001638">
    <property type="entry name" value="Solute-binding_3/MltF_N"/>
</dbReference>
<dbReference type="GO" id="GO:0030313">
    <property type="term" value="C:cell envelope"/>
    <property type="evidence" value="ECO:0007669"/>
    <property type="project" value="UniProtKB-SubCell"/>
</dbReference>
<proteinExistence type="inferred from homology"/>